<name>A0A6B2JIK4_9RHOB</name>
<accession>A0A6B2JIK4</accession>
<evidence type="ECO:0000313" key="2">
    <source>
        <dbReference type="Proteomes" id="UP000474757"/>
    </source>
</evidence>
<dbReference type="InterPro" id="IPR031723">
    <property type="entry name" value="DMSP_lyase"/>
</dbReference>
<evidence type="ECO:0000313" key="1">
    <source>
        <dbReference type="EMBL" id="NDV01213.1"/>
    </source>
</evidence>
<proteinExistence type="predicted"/>
<sequence length="206" mass="21249">MTALAGDTRPDALSDLLSALSAAFRAVGPGPEVSACLDKVEEALGAGSGSIDPAPLHPQTAGYLPDALKPARAAGGPLAELAEALAALDPQLAWRLRGGEDAAVDDLPGQIANAMIVGPGALEERRDVWVGASLLPPGAPYPEHRHAPEEIYLFLTPGLARHGQGDWHEPGVGGVMHNVPNTPHALQAPADAPMLTLWMLHDPGHG</sequence>
<dbReference type="Proteomes" id="UP000474757">
    <property type="component" value="Unassembled WGS sequence"/>
</dbReference>
<organism evidence="1 2">
    <name type="scientific">Pseudoroseicyclus tamaricis</name>
    <dbReference type="NCBI Taxonomy" id="2705421"/>
    <lineage>
        <taxon>Bacteria</taxon>
        <taxon>Pseudomonadati</taxon>
        <taxon>Pseudomonadota</taxon>
        <taxon>Alphaproteobacteria</taxon>
        <taxon>Rhodobacterales</taxon>
        <taxon>Paracoccaceae</taxon>
        <taxon>Pseudoroseicyclus</taxon>
    </lineage>
</organism>
<keyword evidence="2" id="KW-1185">Reference proteome</keyword>
<protein>
    <submittedName>
        <fullName evidence="1">Transcriptional regulator</fullName>
    </submittedName>
</protein>
<dbReference type="SUPFAM" id="SSF51182">
    <property type="entry name" value="RmlC-like cupins"/>
    <property type="match status" value="1"/>
</dbReference>
<reference evidence="1 2" key="1">
    <citation type="submission" date="2020-02" db="EMBL/GenBank/DDBJ databases">
        <title>Pseudoroseicyclus tamarix, sp. nov., isolated from offshore sediment of a Tamarix chinensis forest.</title>
        <authorList>
            <person name="Gai Y."/>
        </authorList>
    </citation>
    <scope>NUCLEOTIDE SEQUENCE [LARGE SCALE GENOMIC DNA]</scope>
    <source>
        <strain evidence="1 2">CLL3-39</strain>
    </source>
</reference>
<dbReference type="RefSeq" id="WP_163892699.1">
    <property type="nucleotide sequence ID" value="NZ_JAAFYS010000002.1"/>
</dbReference>
<dbReference type="InterPro" id="IPR011051">
    <property type="entry name" value="RmlC_Cupin_sf"/>
</dbReference>
<dbReference type="GO" id="GO:0047869">
    <property type="term" value="F:dimethylpropiothetin dethiomethylase activity"/>
    <property type="evidence" value="ECO:0007669"/>
    <property type="project" value="InterPro"/>
</dbReference>
<dbReference type="EMBL" id="JAAGAB010000002">
    <property type="protein sequence ID" value="NDV01213.1"/>
    <property type="molecule type" value="Genomic_DNA"/>
</dbReference>
<dbReference type="Gene3D" id="2.60.120.10">
    <property type="entry name" value="Jelly Rolls"/>
    <property type="match status" value="1"/>
</dbReference>
<dbReference type="Pfam" id="PF16867">
    <property type="entry name" value="DMSP_lyase"/>
    <property type="match status" value="1"/>
</dbReference>
<gene>
    <name evidence="1" type="ORF">GZA08_09570</name>
</gene>
<comment type="caution">
    <text evidence="1">The sequence shown here is derived from an EMBL/GenBank/DDBJ whole genome shotgun (WGS) entry which is preliminary data.</text>
</comment>
<dbReference type="InterPro" id="IPR014710">
    <property type="entry name" value="RmlC-like_jellyroll"/>
</dbReference>
<dbReference type="AlphaFoldDB" id="A0A6B2JIK4"/>